<accession>A0A292PK21</accession>
<proteinExistence type="predicted"/>
<keyword evidence="3" id="KW-1185">Reference proteome</keyword>
<dbReference type="Proteomes" id="UP001412239">
    <property type="component" value="Unassembled WGS sequence"/>
</dbReference>
<sequence length="213" mass="24089">MSEEVSVVQEAEESSSERKGHGNSIDELRKSHWPTVLGIEQRLGGLDIGLDDDFLSQSFKKQDKEIEENKTGTIEEEEVNTKKKKGKEAEGIREPGEEYRDWMQKIDSGSEFSYKEEEVPDQLDNSWRKEIDSDAELFQLEDQELGEEERSWGEGYSDSELNSWEREQSSEHILATTSFQEIGAKDSALGPSLSLFKSPSSLSTSSKSSLQVL</sequence>
<dbReference type="EMBL" id="LN891322">
    <property type="protein sequence ID" value="CUS06823.1"/>
    <property type="molecule type" value="Genomic_DNA"/>
</dbReference>
<evidence type="ECO:0000313" key="2">
    <source>
        <dbReference type="EMBL" id="CUS06823.1"/>
    </source>
</evidence>
<feature type="region of interest" description="Disordered" evidence="1">
    <location>
        <begin position="1"/>
        <end position="30"/>
    </location>
</feature>
<evidence type="ECO:0000256" key="1">
    <source>
        <dbReference type="SAM" id="MobiDB-lite"/>
    </source>
</evidence>
<protein>
    <submittedName>
        <fullName evidence="2">Uncharacterized protein</fullName>
    </submittedName>
</protein>
<organism evidence="2 3">
    <name type="scientific">Tuber aestivum</name>
    <name type="common">summer truffle</name>
    <dbReference type="NCBI Taxonomy" id="59557"/>
    <lineage>
        <taxon>Eukaryota</taxon>
        <taxon>Fungi</taxon>
        <taxon>Dikarya</taxon>
        <taxon>Ascomycota</taxon>
        <taxon>Pezizomycotina</taxon>
        <taxon>Pezizomycetes</taxon>
        <taxon>Pezizales</taxon>
        <taxon>Tuberaceae</taxon>
        <taxon>Tuber</taxon>
    </lineage>
</organism>
<gene>
    <name evidence="2" type="ORF">GSTUAT00009095001</name>
</gene>
<reference evidence="2" key="1">
    <citation type="submission" date="2015-10" db="EMBL/GenBank/DDBJ databases">
        <authorList>
            <person name="Regsiter A."/>
            <person name="william w."/>
        </authorList>
    </citation>
    <scope>NUCLEOTIDE SEQUENCE</scope>
    <source>
        <strain evidence="2">Montdore</strain>
    </source>
</reference>
<name>A0A292PK21_9PEZI</name>
<feature type="region of interest" description="Disordered" evidence="1">
    <location>
        <begin position="63"/>
        <end position="94"/>
    </location>
</feature>
<dbReference type="AlphaFoldDB" id="A0A292PK21"/>
<feature type="region of interest" description="Disordered" evidence="1">
    <location>
        <begin position="142"/>
        <end position="169"/>
    </location>
</feature>
<evidence type="ECO:0000313" key="3">
    <source>
        <dbReference type="Proteomes" id="UP001412239"/>
    </source>
</evidence>
<feature type="compositionally biased region" description="Basic and acidic residues" evidence="1">
    <location>
        <begin position="15"/>
        <end position="30"/>
    </location>
</feature>